<feature type="transmembrane region" description="Helical" evidence="2">
    <location>
        <begin position="21"/>
        <end position="40"/>
    </location>
</feature>
<gene>
    <name evidence="3" type="ORF">ABVK25_009998</name>
</gene>
<comment type="caution">
    <text evidence="3">The sequence shown here is derived from an EMBL/GenBank/DDBJ whole genome shotgun (WGS) entry which is preliminary data.</text>
</comment>
<keyword evidence="2" id="KW-0812">Transmembrane</keyword>
<protein>
    <submittedName>
        <fullName evidence="3">Uncharacterized protein</fullName>
    </submittedName>
</protein>
<evidence type="ECO:0000313" key="3">
    <source>
        <dbReference type="EMBL" id="KAL2049775.1"/>
    </source>
</evidence>
<evidence type="ECO:0000256" key="2">
    <source>
        <dbReference type="SAM" id="Phobius"/>
    </source>
</evidence>
<keyword evidence="2" id="KW-0472">Membrane</keyword>
<dbReference type="EMBL" id="JBHFEH010000058">
    <property type="protein sequence ID" value="KAL2049775.1"/>
    <property type="molecule type" value="Genomic_DNA"/>
</dbReference>
<organism evidence="3 4">
    <name type="scientific">Lepraria finkii</name>
    <dbReference type="NCBI Taxonomy" id="1340010"/>
    <lineage>
        <taxon>Eukaryota</taxon>
        <taxon>Fungi</taxon>
        <taxon>Dikarya</taxon>
        <taxon>Ascomycota</taxon>
        <taxon>Pezizomycotina</taxon>
        <taxon>Lecanoromycetes</taxon>
        <taxon>OSLEUM clade</taxon>
        <taxon>Lecanoromycetidae</taxon>
        <taxon>Lecanorales</taxon>
        <taxon>Lecanorineae</taxon>
        <taxon>Stereocaulaceae</taxon>
        <taxon>Lepraria</taxon>
    </lineage>
</organism>
<evidence type="ECO:0000256" key="1">
    <source>
        <dbReference type="SAM" id="Coils"/>
    </source>
</evidence>
<keyword evidence="2" id="KW-1133">Transmembrane helix</keyword>
<accession>A0ABR4AVT7</accession>
<keyword evidence="4" id="KW-1185">Reference proteome</keyword>
<name>A0ABR4AVT7_9LECA</name>
<reference evidence="3 4" key="1">
    <citation type="submission" date="2024-09" db="EMBL/GenBank/DDBJ databases">
        <title>Rethinking Asexuality: The Enigmatic Case of Functional Sexual Genes in Lepraria (Stereocaulaceae).</title>
        <authorList>
            <person name="Doellman M."/>
            <person name="Sun Y."/>
            <person name="Barcenas-Pena A."/>
            <person name="Lumbsch H.T."/>
            <person name="Grewe F."/>
        </authorList>
    </citation>
    <scope>NUCLEOTIDE SEQUENCE [LARGE SCALE GENOMIC DNA]</scope>
    <source>
        <strain evidence="3 4">Grewe 0041</strain>
    </source>
</reference>
<dbReference type="Proteomes" id="UP001590951">
    <property type="component" value="Unassembled WGS sequence"/>
</dbReference>
<evidence type="ECO:0000313" key="4">
    <source>
        <dbReference type="Proteomes" id="UP001590951"/>
    </source>
</evidence>
<sequence>MDKPSKPISPHVGFYKSFGRPIAKVFLGAVFTYQTVYWLWVKLETDEIRDKKKKEMSQLEAEIRKVRAKPPT</sequence>
<proteinExistence type="predicted"/>
<keyword evidence="1" id="KW-0175">Coiled coil</keyword>
<feature type="coiled-coil region" evidence="1">
    <location>
        <begin position="42"/>
        <end position="69"/>
    </location>
</feature>